<dbReference type="Proteomes" id="UP000199103">
    <property type="component" value="Chromosome I"/>
</dbReference>
<dbReference type="AlphaFoldDB" id="A0A1H1UBS3"/>
<dbReference type="RefSeq" id="WP_157683445.1">
    <property type="nucleotide sequence ID" value="NZ_LT629772.1"/>
</dbReference>
<keyword evidence="3" id="KW-1185">Reference proteome</keyword>
<evidence type="ECO:0000313" key="2">
    <source>
        <dbReference type="EMBL" id="SDS69880.1"/>
    </source>
</evidence>
<dbReference type="STRING" id="630515.SAMN04489812_2719"/>
<evidence type="ECO:0000313" key="3">
    <source>
        <dbReference type="Proteomes" id="UP000199103"/>
    </source>
</evidence>
<organism evidence="2 3">
    <name type="scientific">Microlunatus soli</name>
    <dbReference type="NCBI Taxonomy" id="630515"/>
    <lineage>
        <taxon>Bacteria</taxon>
        <taxon>Bacillati</taxon>
        <taxon>Actinomycetota</taxon>
        <taxon>Actinomycetes</taxon>
        <taxon>Propionibacteriales</taxon>
        <taxon>Propionibacteriaceae</taxon>
        <taxon>Microlunatus</taxon>
    </lineage>
</organism>
<name>A0A1H1UBS3_9ACTN</name>
<evidence type="ECO:0000256" key="1">
    <source>
        <dbReference type="SAM" id="MobiDB-lite"/>
    </source>
</evidence>
<reference evidence="2 3" key="1">
    <citation type="submission" date="2016-10" db="EMBL/GenBank/DDBJ databases">
        <authorList>
            <person name="de Groot N.N."/>
        </authorList>
    </citation>
    <scope>NUCLEOTIDE SEQUENCE [LARGE SCALE GENOMIC DNA]</scope>
    <source>
        <strain evidence="2 3">DSM 21800</strain>
    </source>
</reference>
<accession>A0A1H1UBS3</accession>
<protein>
    <submittedName>
        <fullName evidence="2">ParB-like nuclease domain-containing protein</fullName>
    </submittedName>
</protein>
<proteinExistence type="predicted"/>
<sequence>MATTPSILLLESSDGAFQRDAPNPSAHRMDSLQGSGARRSARFETTRPSALSVDESMVARHDDDPVHQDRRDRFCQAIVSGEELPPLIAIGVDCRLVDGYARLRAARLLEIEDVSVLVQRGQ</sequence>
<dbReference type="EMBL" id="LT629772">
    <property type="protein sequence ID" value="SDS69880.1"/>
    <property type="molecule type" value="Genomic_DNA"/>
</dbReference>
<gene>
    <name evidence="2" type="ORF">SAMN04489812_2719</name>
</gene>
<feature type="region of interest" description="Disordered" evidence="1">
    <location>
        <begin position="1"/>
        <end position="48"/>
    </location>
</feature>